<evidence type="ECO:0000313" key="1">
    <source>
        <dbReference type="EMBL" id="KAI9513006.1"/>
    </source>
</evidence>
<keyword evidence="2" id="KW-1185">Reference proteome</keyword>
<dbReference type="Proteomes" id="UP001207468">
    <property type="component" value="Unassembled WGS sequence"/>
</dbReference>
<comment type="caution">
    <text evidence="1">The sequence shown here is derived from an EMBL/GenBank/DDBJ whole genome shotgun (WGS) entry which is preliminary data.</text>
</comment>
<dbReference type="EMBL" id="JAGFNK010000004">
    <property type="protein sequence ID" value="KAI9513006.1"/>
    <property type="molecule type" value="Genomic_DNA"/>
</dbReference>
<name>A0ACC0UN42_9AGAM</name>
<gene>
    <name evidence="1" type="ORF">F5148DRAFT_1145765</name>
</gene>
<keyword evidence="1" id="KW-0378">Hydrolase</keyword>
<evidence type="ECO:0000313" key="2">
    <source>
        <dbReference type="Proteomes" id="UP001207468"/>
    </source>
</evidence>
<organism evidence="1 2">
    <name type="scientific">Russula earlei</name>
    <dbReference type="NCBI Taxonomy" id="71964"/>
    <lineage>
        <taxon>Eukaryota</taxon>
        <taxon>Fungi</taxon>
        <taxon>Dikarya</taxon>
        <taxon>Basidiomycota</taxon>
        <taxon>Agaricomycotina</taxon>
        <taxon>Agaricomycetes</taxon>
        <taxon>Russulales</taxon>
        <taxon>Russulaceae</taxon>
        <taxon>Russula</taxon>
    </lineage>
</organism>
<accession>A0ACC0UN42</accession>
<proteinExistence type="predicted"/>
<keyword evidence="1" id="KW-0645">Protease</keyword>
<reference evidence="1" key="1">
    <citation type="submission" date="2021-03" db="EMBL/GenBank/DDBJ databases">
        <title>Evolutionary priming and transition to the ectomycorrhizal habit in an iconic lineage of mushroom-forming fungi: is preadaptation a requirement?</title>
        <authorList>
            <consortium name="DOE Joint Genome Institute"/>
            <person name="Looney B.P."/>
            <person name="Miyauchi S."/>
            <person name="Morin E."/>
            <person name="Drula E."/>
            <person name="Courty P.E."/>
            <person name="Chicoki N."/>
            <person name="Fauchery L."/>
            <person name="Kohler A."/>
            <person name="Kuo A."/>
            <person name="LaButti K."/>
            <person name="Pangilinan J."/>
            <person name="Lipzen A."/>
            <person name="Riley R."/>
            <person name="Andreopoulos W."/>
            <person name="He G."/>
            <person name="Johnson J."/>
            <person name="Barry K.W."/>
            <person name="Grigoriev I.V."/>
            <person name="Nagy L."/>
            <person name="Hibbett D."/>
            <person name="Henrissat B."/>
            <person name="Matheny P.B."/>
            <person name="Labbe J."/>
            <person name="Martin A.F."/>
        </authorList>
    </citation>
    <scope>NUCLEOTIDE SEQUENCE</scope>
    <source>
        <strain evidence="1">BPL698</strain>
    </source>
</reference>
<protein>
    <submittedName>
        <fullName evidence="1">Acid protease</fullName>
    </submittedName>
</protein>
<sequence length="492" mass="51751">MQITPFILLLGSLLLPITLDAYAIPLTREQTGVVTLPLKRAPMRRDLHPQMLFRMHNVRSHQRLARMTGREVPSAEVLLDRLAVREASITRRGSARVGYPGGKLANNNLPNVVTTGEIAHVDIPVLAADASGKGFSPVSAQAVANNSLTPANTPSNANSLGLDIEGNDVGYIATVQMGTPPRDFKLLMDSGSADLWVGAEQCISVNASDCGNHVFLGQQSSSSFVDTQTPFQITYGSGAVAGNVITDNLVVAGLQISGHTFGVATEESQDFSSSQTNFDGIMGLAQSILSQQQTLTPVESLAKAGLIQEAIVSFKLSRLADQKNDGEITFGGLDASKFDANTLVTINNVNAQGFWEGGIDSVSLNGTDLGLTGRTAILDTGTTLLIVPPGDAQAIHQAIPGAVDLANGTFTIPCTTQASLALTFRGRSFAIDPRDIAFAPVDLNNLTGDCVSGITAGQIGGGNQWLAGDVFLKNVYFSTNVGKNTMQLAKLT</sequence>